<feature type="region of interest" description="Disordered" evidence="1">
    <location>
        <begin position="41"/>
        <end position="107"/>
    </location>
</feature>
<dbReference type="AlphaFoldDB" id="A0A914I774"/>
<keyword evidence="2" id="KW-1185">Reference proteome</keyword>
<proteinExistence type="predicted"/>
<evidence type="ECO:0000313" key="3">
    <source>
        <dbReference type="WBParaSite" id="Gr19_v10_g7257.t1"/>
    </source>
</evidence>
<dbReference type="WBParaSite" id="Gr19_v10_g7257.t1">
    <property type="protein sequence ID" value="Gr19_v10_g7257.t1"/>
    <property type="gene ID" value="Gr19_v10_g7257"/>
</dbReference>
<dbReference type="Proteomes" id="UP000887572">
    <property type="component" value="Unplaced"/>
</dbReference>
<reference evidence="3" key="1">
    <citation type="submission" date="2022-11" db="UniProtKB">
        <authorList>
            <consortium name="WormBaseParasite"/>
        </authorList>
    </citation>
    <scope>IDENTIFICATION</scope>
</reference>
<evidence type="ECO:0000256" key="1">
    <source>
        <dbReference type="SAM" id="MobiDB-lite"/>
    </source>
</evidence>
<organism evidence="2 3">
    <name type="scientific">Globodera rostochiensis</name>
    <name type="common">Golden nematode worm</name>
    <name type="synonym">Heterodera rostochiensis</name>
    <dbReference type="NCBI Taxonomy" id="31243"/>
    <lineage>
        <taxon>Eukaryota</taxon>
        <taxon>Metazoa</taxon>
        <taxon>Ecdysozoa</taxon>
        <taxon>Nematoda</taxon>
        <taxon>Chromadorea</taxon>
        <taxon>Rhabditida</taxon>
        <taxon>Tylenchina</taxon>
        <taxon>Tylenchomorpha</taxon>
        <taxon>Tylenchoidea</taxon>
        <taxon>Heteroderidae</taxon>
        <taxon>Heteroderinae</taxon>
        <taxon>Globodera</taxon>
    </lineage>
</organism>
<sequence length="170" mass="19153">MDVEKLEKELSELDPNRFNPALGAESLAQVVEILIATRRKQAEANSKGYGKGNAEPNKMNNGGELSSHKCTRVETGRDLTKKGKAAPSQKSKFAEHRKAASSNSESIMSIDKDLINPDNSILKKEVREFAKNRCHNQFKEGEKKESWAEKFRMMIEEKMDGFDRANHASR</sequence>
<accession>A0A914I774</accession>
<protein>
    <submittedName>
        <fullName evidence="3">Uncharacterized protein</fullName>
    </submittedName>
</protein>
<name>A0A914I774_GLORO</name>
<feature type="compositionally biased region" description="Basic and acidic residues" evidence="1">
    <location>
        <begin position="71"/>
        <end position="81"/>
    </location>
</feature>
<evidence type="ECO:0000313" key="2">
    <source>
        <dbReference type="Proteomes" id="UP000887572"/>
    </source>
</evidence>